<evidence type="ECO:0000256" key="1">
    <source>
        <dbReference type="SAM" id="SignalP"/>
    </source>
</evidence>
<protein>
    <submittedName>
        <fullName evidence="2">Uncharacterized protein</fullName>
    </submittedName>
</protein>
<proteinExistence type="predicted"/>
<dbReference type="RefSeq" id="WP_285877555.1">
    <property type="nucleotide sequence ID" value="NZ_JARFYN010000002.1"/>
</dbReference>
<evidence type="ECO:0000313" key="3">
    <source>
        <dbReference type="Proteomes" id="UP001172630"/>
    </source>
</evidence>
<feature type="signal peptide" evidence="1">
    <location>
        <begin position="1"/>
        <end position="18"/>
    </location>
</feature>
<comment type="caution">
    <text evidence="2">The sequence shown here is derived from an EMBL/GenBank/DDBJ whole genome shotgun (WGS) entry which is preliminary data.</text>
</comment>
<feature type="chain" id="PRO_5045880383" evidence="1">
    <location>
        <begin position="19"/>
        <end position="75"/>
    </location>
</feature>
<sequence>MKSFMLSIGAGAASFVVAASAEKAAVALSDANASKEIKPNPVDLMFAPEWFLSGIPIIDHMTTGQKGADISWHRW</sequence>
<keyword evidence="3" id="KW-1185">Reference proteome</keyword>
<dbReference type="EMBL" id="JARFYN010000002">
    <property type="protein sequence ID" value="MDL2404619.1"/>
    <property type="molecule type" value="Genomic_DNA"/>
</dbReference>
<gene>
    <name evidence="2" type="ORF">PY650_02895</name>
</gene>
<reference evidence="2" key="1">
    <citation type="submission" date="2023-06" db="EMBL/GenBank/DDBJ databases">
        <title>Phylogenetic Diversity of Rhizobium strains.</title>
        <authorList>
            <person name="Moura F.T."/>
            <person name="Helene L.C.F."/>
            <person name="Hungria M."/>
        </authorList>
    </citation>
    <scope>NUCLEOTIDE SEQUENCE</scope>
    <source>
        <strain evidence="2">CCGE524</strain>
    </source>
</reference>
<organism evidence="2 3">
    <name type="scientific">Rhizobium calliandrae</name>
    <dbReference type="NCBI Taxonomy" id="1312182"/>
    <lineage>
        <taxon>Bacteria</taxon>
        <taxon>Pseudomonadati</taxon>
        <taxon>Pseudomonadota</taxon>
        <taxon>Alphaproteobacteria</taxon>
        <taxon>Hyphomicrobiales</taxon>
        <taxon>Rhizobiaceae</taxon>
        <taxon>Rhizobium/Agrobacterium group</taxon>
        <taxon>Rhizobium</taxon>
    </lineage>
</organism>
<name>A0ABT7K7N8_9HYPH</name>
<dbReference type="Proteomes" id="UP001172630">
    <property type="component" value="Unassembled WGS sequence"/>
</dbReference>
<evidence type="ECO:0000313" key="2">
    <source>
        <dbReference type="EMBL" id="MDL2404619.1"/>
    </source>
</evidence>
<keyword evidence="1" id="KW-0732">Signal</keyword>
<accession>A0ABT7K7N8</accession>